<accession>A0A4Z1L143</accession>
<dbReference type="EMBL" id="PQXO01000060">
    <property type="protein sequence ID" value="TGO90535.1"/>
    <property type="molecule type" value="Genomic_DNA"/>
</dbReference>
<dbReference type="Proteomes" id="UP000297280">
    <property type="component" value="Unassembled WGS sequence"/>
</dbReference>
<protein>
    <submittedName>
        <fullName evidence="1">Uncharacterized protein</fullName>
    </submittedName>
</protein>
<keyword evidence="2" id="KW-1185">Reference proteome</keyword>
<evidence type="ECO:0000313" key="1">
    <source>
        <dbReference type="EMBL" id="TGO90535.1"/>
    </source>
</evidence>
<sequence>MVVPSRTDGFNILKDLCPACSAKLPSLSALAHTILLQGVIYIVKAERPSVIGGAEDDVDLAALINENIRAEFIVTGDLMGWLEDSWGQQYILNAAIDISRLWIE</sequence>
<comment type="caution">
    <text evidence="1">The sequence shown here is derived from an EMBL/GenBank/DDBJ whole genome shotgun (WGS) entry which is preliminary data.</text>
</comment>
<proteinExistence type="predicted"/>
<organism evidence="1 2">
    <name type="scientific">Botrytis porri</name>
    <dbReference type="NCBI Taxonomy" id="87229"/>
    <lineage>
        <taxon>Eukaryota</taxon>
        <taxon>Fungi</taxon>
        <taxon>Dikarya</taxon>
        <taxon>Ascomycota</taxon>
        <taxon>Pezizomycotina</taxon>
        <taxon>Leotiomycetes</taxon>
        <taxon>Helotiales</taxon>
        <taxon>Sclerotiniaceae</taxon>
        <taxon>Botrytis</taxon>
    </lineage>
</organism>
<reference evidence="1 2" key="1">
    <citation type="submission" date="2017-12" db="EMBL/GenBank/DDBJ databases">
        <title>Comparative genomics of Botrytis spp.</title>
        <authorList>
            <person name="Valero-Jimenez C.A."/>
            <person name="Tapia P."/>
            <person name="Veloso J."/>
            <person name="Silva-Moreno E."/>
            <person name="Staats M."/>
            <person name="Valdes J.H."/>
            <person name="Van Kan J.A.L."/>
        </authorList>
    </citation>
    <scope>NUCLEOTIDE SEQUENCE [LARGE SCALE GENOMIC DNA]</scope>
    <source>
        <strain evidence="1 2">MUCL3349</strain>
    </source>
</reference>
<name>A0A4Z1L143_9HELO</name>
<dbReference type="AlphaFoldDB" id="A0A4Z1L143"/>
<gene>
    <name evidence="1" type="ORF">BPOR_0060g00080</name>
</gene>
<evidence type="ECO:0000313" key="2">
    <source>
        <dbReference type="Proteomes" id="UP000297280"/>
    </source>
</evidence>